<dbReference type="EMBL" id="UYYG01001167">
    <property type="protein sequence ID" value="VDN58357.1"/>
    <property type="molecule type" value="Genomic_DNA"/>
</dbReference>
<dbReference type="Proteomes" id="UP000038040">
    <property type="component" value="Unplaced"/>
</dbReference>
<dbReference type="InterPro" id="IPR009053">
    <property type="entry name" value="Prefoldin"/>
</dbReference>
<keyword evidence="4" id="KW-1185">Reference proteome</keyword>
<dbReference type="Proteomes" id="UP000274756">
    <property type="component" value="Unassembled WGS sequence"/>
</dbReference>
<organism evidence="3 5">
    <name type="scientific">Dracunculus medinensis</name>
    <name type="common">Guinea worm</name>
    <dbReference type="NCBI Taxonomy" id="318479"/>
    <lineage>
        <taxon>Eukaryota</taxon>
        <taxon>Metazoa</taxon>
        <taxon>Ecdysozoa</taxon>
        <taxon>Nematoda</taxon>
        <taxon>Chromadorea</taxon>
        <taxon>Rhabditida</taxon>
        <taxon>Spirurina</taxon>
        <taxon>Dracunculoidea</taxon>
        <taxon>Dracunculidae</taxon>
        <taxon>Dracunculus</taxon>
    </lineage>
</organism>
<dbReference type="WBParaSite" id="DME_0000444701-mRNA-1">
    <property type="protein sequence ID" value="DME_0000444701-mRNA-1"/>
    <property type="gene ID" value="DME_0000444701"/>
</dbReference>
<dbReference type="STRING" id="318479.A0A0N4UB83"/>
<evidence type="ECO:0000256" key="1">
    <source>
        <dbReference type="ARBA" id="ARBA00011695"/>
    </source>
</evidence>
<dbReference type="SUPFAM" id="SSF46579">
    <property type="entry name" value="Prefoldin"/>
    <property type="match status" value="1"/>
</dbReference>
<dbReference type="AlphaFoldDB" id="A0A0N4UB83"/>
<accession>A0A0N4UB83</accession>
<sequence length="202" mass="23428">MAKTIELDREKYEKFVKERLEADYRIIVEAMNKVVDEIREYEALLLCISKLKESQIDEGLETMVNVGKNIFCEAVVTKCNRLIVKLCDDLFAELTLERAEFFIMNRIKLLNERAGVYEREAFSIHARKDLILSSLDQFTLNHQNASKEFPDDIVRIIAEISKMLAQELLERSAINARDGLSNQVTLENFHRIIVQAILDFSL</sequence>
<evidence type="ECO:0000313" key="5">
    <source>
        <dbReference type="WBParaSite" id="DME_0000444701-mRNA-1"/>
    </source>
</evidence>
<dbReference type="CDD" id="cd23158">
    <property type="entry name" value="Prefoldin_UXT"/>
    <property type="match status" value="1"/>
</dbReference>
<dbReference type="OrthoDB" id="433124at2759"/>
<dbReference type="Pfam" id="PF02996">
    <property type="entry name" value="Prefoldin"/>
    <property type="match status" value="1"/>
</dbReference>
<proteinExistence type="predicted"/>
<protein>
    <submittedName>
        <fullName evidence="5">Component of oligomeric Golgi complex 4</fullName>
    </submittedName>
</protein>
<dbReference type="InterPro" id="IPR004127">
    <property type="entry name" value="Prefoldin_subunit_alpha"/>
</dbReference>
<reference evidence="2 4" key="2">
    <citation type="submission" date="2018-11" db="EMBL/GenBank/DDBJ databases">
        <authorList>
            <consortium name="Pathogen Informatics"/>
        </authorList>
    </citation>
    <scope>NUCLEOTIDE SEQUENCE [LARGE SCALE GENOMIC DNA]</scope>
</reference>
<reference evidence="5" key="1">
    <citation type="submission" date="2017-02" db="UniProtKB">
        <authorList>
            <consortium name="WormBaseParasite"/>
        </authorList>
    </citation>
    <scope>IDENTIFICATION</scope>
</reference>
<gene>
    <name evidence="2" type="ORF">DME_LOCUS8330</name>
</gene>
<name>A0A0N4UB83_DRAME</name>
<dbReference type="Gene3D" id="1.10.287.370">
    <property type="match status" value="1"/>
</dbReference>
<evidence type="ECO:0000313" key="3">
    <source>
        <dbReference type="Proteomes" id="UP000038040"/>
    </source>
</evidence>
<evidence type="ECO:0000313" key="2">
    <source>
        <dbReference type="EMBL" id="VDN58357.1"/>
    </source>
</evidence>
<evidence type="ECO:0000313" key="4">
    <source>
        <dbReference type="Proteomes" id="UP000274756"/>
    </source>
</evidence>
<comment type="subunit">
    <text evidence="1">Heterohexamer of two PFD-alpha type and four PFD-beta type subunits.</text>
</comment>